<dbReference type="EMBL" id="PDCK01000045">
    <property type="protein sequence ID" value="PRQ21038.1"/>
    <property type="molecule type" value="Genomic_DNA"/>
</dbReference>
<sequence>MIWKAERKLMGRPYKYFQNKTQKHLQWRICVHILGHLENCVFFVARG</sequence>
<gene>
    <name evidence="1" type="ORF">RchiOBHm_Chr7g0234761</name>
</gene>
<dbReference type="AlphaFoldDB" id="A0A2P6PGM1"/>
<name>A0A2P6PGM1_ROSCH</name>
<comment type="caution">
    <text evidence="1">The sequence shown here is derived from an EMBL/GenBank/DDBJ whole genome shotgun (WGS) entry which is preliminary data.</text>
</comment>
<evidence type="ECO:0000313" key="2">
    <source>
        <dbReference type="Proteomes" id="UP000238479"/>
    </source>
</evidence>
<evidence type="ECO:0000313" key="1">
    <source>
        <dbReference type="EMBL" id="PRQ21038.1"/>
    </source>
</evidence>
<proteinExistence type="predicted"/>
<organism evidence="1 2">
    <name type="scientific">Rosa chinensis</name>
    <name type="common">China rose</name>
    <dbReference type="NCBI Taxonomy" id="74649"/>
    <lineage>
        <taxon>Eukaryota</taxon>
        <taxon>Viridiplantae</taxon>
        <taxon>Streptophyta</taxon>
        <taxon>Embryophyta</taxon>
        <taxon>Tracheophyta</taxon>
        <taxon>Spermatophyta</taxon>
        <taxon>Magnoliopsida</taxon>
        <taxon>eudicotyledons</taxon>
        <taxon>Gunneridae</taxon>
        <taxon>Pentapetalae</taxon>
        <taxon>rosids</taxon>
        <taxon>fabids</taxon>
        <taxon>Rosales</taxon>
        <taxon>Rosaceae</taxon>
        <taxon>Rosoideae</taxon>
        <taxon>Rosoideae incertae sedis</taxon>
        <taxon>Rosa</taxon>
    </lineage>
</organism>
<dbReference type="Proteomes" id="UP000238479">
    <property type="component" value="Chromosome 7"/>
</dbReference>
<keyword evidence="2" id="KW-1185">Reference proteome</keyword>
<dbReference type="Gramene" id="PRQ21038">
    <property type="protein sequence ID" value="PRQ21038"/>
    <property type="gene ID" value="RchiOBHm_Chr7g0234761"/>
</dbReference>
<reference evidence="1 2" key="1">
    <citation type="journal article" date="2018" name="Nat. Genet.">
        <title>The Rosa genome provides new insights in the design of modern roses.</title>
        <authorList>
            <person name="Bendahmane M."/>
        </authorList>
    </citation>
    <scope>NUCLEOTIDE SEQUENCE [LARGE SCALE GENOMIC DNA]</scope>
    <source>
        <strain evidence="2">cv. Old Blush</strain>
    </source>
</reference>
<accession>A0A2P6PGM1</accession>
<protein>
    <submittedName>
        <fullName evidence="1">Uncharacterized protein</fullName>
    </submittedName>
</protein>